<reference evidence="2 3" key="2">
    <citation type="journal article" date="2017" name="Front. Plant Sci.">
        <title>Gene Classification and Mining of Molecular Markers Useful in Red Clover (Trifolium pratense) Breeding.</title>
        <authorList>
            <person name="Istvanek J."/>
            <person name="Dluhosova J."/>
            <person name="Dluhos P."/>
            <person name="Patkova L."/>
            <person name="Nedelnik J."/>
            <person name="Repkova J."/>
        </authorList>
    </citation>
    <scope>NUCLEOTIDE SEQUENCE [LARGE SCALE GENOMIC DNA]</scope>
    <source>
        <strain evidence="3">cv. Tatra</strain>
        <tissue evidence="2">Young leaves</tissue>
    </source>
</reference>
<feature type="non-terminal residue" evidence="2">
    <location>
        <position position="227"/>
    </location>
</feature>
<feature type="compositionally biased region" description="Low complexity" evidence="1">
    <location>
        <begin position="136"/>
        <end position="148"/>
    </location>
</feature>
<dbReference type="Gene3D" id="3.40.50.12660">
    <property type="match status" value="1"/>
</dbReference>
<dbReference type="EMBL" id="ASHM01052450">
    <property type="protein sequence ID" value="PNX86907.1"/>
    <property type="molecule type" value="Genomic_DNA"/>
</dbReference>
<gene>
    <name evidence="2" type="ORF">L195_g042990</name>
</gene>
<sequence length="227" mass="25407">MARKCIVVVVLDICNAEGLLGDLPEIENDSTGLIVFTACRVGEEARNLVFSSGDSAGILTYNLLKMIATNKSISYNELFIKTEASVNETCNKMVEKGVEKARQHVGMKFTNASLVDRKFLEDEEGLLEEKNDKGAYSEVETNESNSTTTDEEDDTYTDDEDTDTSDQEEVAVIDSLFRKAQLYWKFPGILDRAQEIKGAEEDILVGRVYEHKKTKEKVKSARADCQH</sequence>
<accession>A0A2K3M7Z1</accession>
<evidence type="ECO:0000313" key="2">
    <source>
        <dbReference type="EMBL" id="PNX86907.1"/>
    </source>
</evidence>
<comment type="caution">
    <text evidence="2">The sequence shown here is derived from an EMBL/GenBank/DDBJ whole genome shotgun (WGS) entry which is preliminary data.</text>
</comment>
<protein>
    <submittedName>
        <fullName evidence="2">Uncharacterized protein</fullName>
    </submittedName>
</protein>
<evidence type="ECO:0000313" key="3">
    <source>
        <dbReference type="Proteomes" id="UP000236291"/>
    </source>
</evidence>
<organism evidence="2 3">
    <name type="scientific">Trifolium pratense</name>
    <name type="common">Red clover</name>
    <dbReference type="NCBI Taxonomy" id="57577"/>
    <lineage>
        <taxon>Eukaryota</taxon>
        <taxon>Viridiplantae</taxon>
        <taxon>Streptophyta</taxon>
        <taxon>Embryophyta</taxon>
        <taxon>Tracheophyta</taxon>
        <taxon>Spermatophyta</taxon>
        <taxon>Magnoliopsida</taxon>
        <taxon>eudicotyledons</taxon>
        <taxon>Gunneridae</taxon>
        <taxon>Pentapetalae</taxon>
        <taxon>rosids</taxon>
        <taxon>fabids</taxon>
        <taxon>Fabales</taxon>
        <taxon>Fabaceae</taxon>
        <taxon>Papilionoideae</taxon>
        <taxon>50 kb inversion clade</taxon>
        <taxon>NPAAA clade</taxon>
        <taxon>Hologalegina</taxon>
        <taxon>IRL clade</taxon>
        <taxon>Trifolieae</taxon>
        <taxon>Trifolium</taxon>
    </lineage>
</organism>
<proteinExistence type="predicted"/>
<evidence type="ECO:0000256" key="1">
    <source>
        <dbReference type="SAM" id="MobiDB-lite"/>
    </source>
</evidence>
<feature type="region of interest" description="Disordered" evidence="1">
    <location>
        <begin position="130"/>
        <end position="166"/>
    </location>
</feature>
<feature type="compositionally biased region" description="Acidic residues" evidence="1">
    <location>
        <begin position="149"/>
        <end position="166"/>
    </location>
</feature>
<dbReference type="AlphaFoldDB" id="A0A2K3M7Z1"/>
<reference evidence="2 3" key="1">
    <citation type="journal article" date="2014" name="Am. J. Bot.">
        <title>Genome assembly and annotation for red clover (Trifolium pratense; Fabaceae).</title>
        <authorList>
            <person name="Istvanek J."/>
            <person name="Jaros M."/>
            <person name="Krenek A."/>
            <person name="Repkova J."/>
        </authorList>
    </citation>
    <scope>NUCLEOTIDE SEQUENCE [LARGE SCALE GENOMIC DNA]</scope>
    <source>
        <strain evidence="3">cv. Tatra</strain>
        <tissue evidence="2">Young leaves</tissue>
    </source>
</reference>
<dbReference type="Proteomes" id="UP000236291">
    <property type="component" value="Unassembled WGS sequence"/>
</dbReference>
<name>A0A2K3M7Z1_TRIPR</name>